<evidence type="ECO:0000256" key="5">
    <source>
        <dbReference type="ARBA" id="ARBA00022989"/>
    </source>
</evidence>
<evidence type="ECO:0000256" key="6">
    <source>
        <dbReference type="ARBA" id="ARBA00023040"/>
    </source>
</evidence>
<evidence type="ECO:0000256" key="1">
    <source>
        <dbReference type="ARBA" id="ARBA00004651"/>
    </source>
</evidence>
<evidence type="ECO:0000259" key="11">
    <source>
        <dbReference type="PROSITE" id="PS50262"/>
    </source>
</evidence>
<keyword evidence="7 10" id="KW-0472">Membrane</keyword>
<dbReference type="AlphaFoldDB" id="A0AAU9UX61"/>
<evidence type="ECO:0000313" key="13">
    <source>
        <dbReference type="Proteomes" id="UP001153954"/>
    </source>
</evidence>
<keyword evidence="9" id="KW-0807">Transducer</keyword>
<feature type="transmembrane region" description="Helical" evidence="10">
    <location>
        <begin position="144"/>
        <end position="167"/>
    </location>
</feature>
<dbReference type="EMBL" id="CAKOGL010000026">
    <property type="protein sequence ID" value="CAH2103616.1"/>
    <property type="molecule type" value="Genomic_DNA"/>
</dbReference>
<evidence type="ECO:0000313" key="12">
    <source>
        <dbReference type="EMBL" id="CAH2103616.1"/>
    </source>
</evidence>
<evidence type="ECO:0000256" key="8">
    <source>
        <dbReference type="ARBA" id="ARBA00023170"/>
    </source>
</evidence>
<keyword evidence="13" id="KW-1185">Reference proteome</keyword>
<feature type="transmembrane region" description="Helical" evidence="10">
    <location>
        <begin position="32"/>
        <end position="55"/>
    </location>
</feature>
<sequence length="354" mass="40332">MFGVENLNGSGELVRAYSPVTLSHEWPRLGRLLLMLFCSCFGSTMNGFFVASFFVEHTLRKVGCVFLACVGLADLLITSGVTPVSAVVILSGQWDNVSVCKVLQFLGLTATYSYSIYFAFVAVENYYRICRTPEEYALLISMRIDIICVLIFAVSVTLSAIGVYLGLDYDYCEREHYGDFIFRISTTVIFQAIPAILTIICLFTASTRVKRRARQQIQYKRSRLYEREYSITAINITAYLLYVIAWTPYVVVVHEFPSTSDSVYYNMISIGLFRSALTSSLYGIFNRSFRRAYAHLFNYCCCKSSLSSSFSNRHRRAFEYKSAIGDVRVHIMHHAINTTNPQRSVSYLRETQEL</sequence>
<keyword evidence="4 10" id="KW-0812">Transmembrane</keyword>
<name>A0AAU9UX61_EUPED</name>
<feature type="transmembrane region" description="Helical" evidence="10">
    <location>
        <begin position="62"/>
        <end position="90"/>
    </location>
</feature>
<evidence type="ECO:0000256" key="3">
    <source>
        <dbReference type="ARBA" id="ARBA00022475"/>
    </source>
</evidence>
<keyword evidence="8" id="KW-0675">Receptor</keyword>
<dbReference type="PANTHER" id="PTHR24228:SF59">
    <property type="entry name" value="NEUROPEPTIDE RECEPTOR 15"/>
    <property type="match status" value="1"/>
</dbReference>
<evidence type="ECO:0000256" key="2">
    <source>
        <dbReference type="ARBA" id="ARBA00010663"/>
    </source>
</evidence>
<evidence type="ECO:0000256" key="7">
    <source>
        <dbReference type="ARBA" id="ARBA00023136"/>
    </source>
</evidence>
<feature type="transmembrane region" description="Helical" evidence="10">
    <location>
        <begin position="102"/>
        <end position="123"/>
    </location>
</feature>
<evidence type="ECO:0000256" key="10">
    <source>
        <dbReference type="SAM" id="Phobius"/>
    </source>
</evidence>
<feature type="transmembrane region" description="Helical" evidence="10">
    <location>
        <begin position="187"/>
        <end position="209"/>
    </location>
</feature>
<reference evidence="12" key="1">
    <citation type="submission" date="2022-03" db="EMBL/GenBank/DDBJ databases">
        <authorList>
            <person name="Tunstrom K."/>
        </authorList>
    </citation>
    <scope>NUCLEOTIDE SEQUENCE</scope>
</reference>
<dbReference type="GO" id="GO:0005886">
    <property type="term" value="C:plasma membrane"/>
    <property type="evidence" value="ECO:0007669"/>
    <property type="project" value="UniProtKB-SubCell"/>
</dbReference>
<dbReference type="SUPFAM" id="SSF81321">
    <property type="entry name" value="Family A G protein-coupled receptor-like"/>
    <property type="match status" value="1"/>
</dbReference>
<dbReference type="PROSITE" id="PS50262">
    <property type="entry name" value="G_PROTEIN_RECEP_F1_2"/>
    <property type="match status" value="1"/>
</dbReference>
<protein>
    <recommendedName>
        <fullName evidence="11">G-protein coupled receptors family 1 profile domain-containing protein</fullName>
    </recommendedName>
</protein>
<evidence type="ECO:0000256" key="4">
    <source>
        <dbReference type="ARBA" id="ARBA00022692"/>
    </source>
</evidence>
<keyword evidence="5 10" id="KW-1133">Transmembrane helix</keyword>
<dbReference type="Gene3D" id="1.20.1070.10">
    <property type="entry name" value="Rhodopsin 7-helix transmembrane proteins"/>
    <property type="match status" value="1"/>
</dbReference>
<dbReference type="Pfam" id="PF00001">
    <property type="entry name" value="7tm_1"/>
    <property type="match status" value="1"/>
</dbReference>
<dbReference type="CDD" id="cd00637">
    <property type="entry name" value="7tm_classA_rhodopsin-like"/>
    <property type="match status" value="1"/>
</dbReference>
<dbReference type="InterPro" id="IPR017452">
    <property type="entry name" value="GPCR_Rhodpsn_7TM"/>
</dbReference>
<evidence type="ECO:0000256" key="9">
    <source>
        <dbReference type="ARBA" id="ARBA00023224"/>
    </source>
</evidence>
<dbReference type="GO" id="GO:0004930">
    <property type="term" value="F:G protein-coupled receptor activity"/>
    <property type="evidence" value="ECO:0007669"/>
    <property type="project" value="UniProtKB-KW"/>
</dbReference>
<feature type="transmembrane region" description="Helical" evidence="10">
    <location>
        <begin position="263"/>
        <end position="285"/>
    </location>
</feature>
<organism evidence="12 13">
    <name type="scientific">Euphydryas editha</name>
    <name type="common">Edith's checkerspot</name>
    <dbReference type="NCBI Taxonomy" id="104508"/>
    <lineage>
        <taxon>Eukaryota</taxon>
        <taxon>Metazoa</taxon>
        <taxon>Ecdysozoa</taxon>
        <taxon>Arthropoda</taxon>
        <taxon>Hexapoda</taxon>
        <taxon>Insecta</taxon>
        <taxon>Pterygota</taxon>
        <taxon>Neoptera</taxon>
        <taxon>Endopterygota</taxon>
        <taxon>Lepidoptera</taxon>
        <taxon>Glossata</taxon>
        <taxon>Ditrysia</taxon>
        <taxon>Papilionoidea</taxon>
        <taxon>Nymphalidae</taxon>
        <taxon>Nymphalinae</taxon>
        <taxon>Euphydryas</taxon>
    </lineage>
</organism>
<gene>
    <name evidence="12" type="ORF">EEDITHA_LOCUS18098</name>
</gene>
<keyword evidence="6" id="KW-0297">G-protein coupled receptor</keyword>
<accession>A0AAU9UX61</accession>
<dbReference type="InterPro" id="IPR000276">
    <property type="entry name" value="GPCR_Rhodpsn"/>
</dbReference>
<feature type="transmembrane region" description="Helical" evidence="10">
    <location>
        <begin position="229"/>
        <end position="251"/>
    </location>
</feature>
<feature type="domain" description="G-protein coupled receptors family 1 profile" evidence="11">
    <location>
        <begin position="45"/>
        <end position="252"/>
    </location>
</feature>
<proteinExistence type="inferred from homology"/>
<dbReference type="Proteomes" id="UP001153954">
    <property type="component" value="Unassembled WGS sequence"/>
</dbReference>
<dbReference type="PANTHER" id="PTHR24228">
    <property type="entry name" value="B2 BRADYKININ RECEPTOR/ANGIOTENSIN II RECEPTOR"/>
    <property type="match status" value="1"/>
</dbReference>
<comment type="caution">
    <text evidence="12">The sequence shown here is derived from an EMBL/GenBank/DDBJ whole genome shotgun (WGS) entry which is preliminary data.</text>
</comment>
<comment type="similarity">
    <text evidence="2">Belongs to the G-protein coupled receptor 1 family.</text>
</comment>
<keyword evidence="3" id="KW-1003">Cell membrane</keyword>
<comment type="subcellular location">
    <subcellularLocation>
        <location evidence="1">Cell membrane</location>
        <topology evidence="1">Multi-pass membrane protein</topology>
    </subcellularLocation>
</comment>